<evidence type="ECO:0000256" key="4">
    <source>
        <dbReference type="ARBA" id="ARBA00022692"/>
    </source>
</evidence>
<feature type="transmembrane region" description="Helical" evidence="7">
    <location>
        <begin position="314"/>
        <end position="338"/>
    </location>
</feature>
<dbReference type="SUPFAM" id="SSF103473">
    <property type="entry name" value="MFS general substrate transporter"/>
    <property type="match status" value="1"/>
</dbReference>
<feature type="domain" description="Major facilitator superfamily (MFS) profile" evidence="8">
    <location>
        <begin position="15"/>
        <end position="403"/>
    </location>
</feature>
<protein>
    <submittedName>
        <fullName evidence="10">Major facilitator super MFS 1</fullName>
    </submittedName>
    <submittedName>
        <fullName evidence="9">Sugar transporter</fullName>
    </submittedName>
</protein>
<dbReference type="Pfam" id="PF07690">
    <property type="entry name" value="MFS_1"/>
    <property type="match status" value="1"/>
</dbReference>
<feature type="transmembrane region" description="Helical" evidence="7">
    <location>
        <begin position="51"/>
        <end position="69"/>
    </location>
</feature>
<dbReference type="PANTHER" id="PTHR23517">
    <property type="entry name" value="RESISTANCE PROTEIN MDTM, PUTATIVE-RELATED-RELATED"/>
    <property type="match status" value="1"/>
</dbReference>
<dbReference type="EMBL" id="CDGJ01000066">
    <property type="protein sequence ID" value="CEJ07826.1"/>
    <property type="molecule type" value="Genomic_DNA"/>
</dbReference>
<evidence type="ECO:0000256" key="2">
    <source>
        <dbReference type="ARBA" id="ARBA00022448"/>
    </source>
</evidence>
<feature type="transmembrane region" description="Helical" evidence="7">
    <location>
        <begin position="223"/>
        <end position="241"/>
    </location>
</feature>
<comment type="subcellular location">
    <subcellularLocation>
        <location evidence="1">Cell membrane</location>
        <topology evidence="1">Multi-pass membrane protein</topology>
    </subcellularLocation>
</comment>
<dbReference type="InterPro" id="IPR050171">
    <property type="entry name" value="MFS_Transporters"/>
</dbReference>
<reference evidence="10" key="1">
    <citation type="submission" date="2014-11" db="EMBL/GenBank/DDBJ databases">
        <authorList>
            <person name="Hornung B.V."/>
        </authorList>
    </citation>
    <scope>NUCLEOTIDE SEQUENCE</scope>
    <source>
        <strain evidence="10">INE</strain>
    </source>
</reference>
<keyword evidence="4 7" id="KW-0812">Transmembrane</keyword>
<dbReference type="Proteomes" id="UP000836597">
    <property type="component" value="Chromosome"/>
</dbReference>
<dbReference type="InterPro" id="IPR005829">
    <property type="entry name" value="Sugar_transporter_CS"/>
</dbReference>
<feature type="transmembrane region" description="Helical" evidence="7">
    <location>
        <begin position="106"/>
        <end position="130"/>
    </location>
</feature>
<keyword evidence="2" id="KW-0813">Transport</keyword>
<name>A0A8S0WW54_9FIRM</name>
<accession>A0A8S0WW54</accession>
<feature type="transmembrane region" description="Helical" evidence="7">
    <location>
        <begin position="168"/>
        <end position="188"/>
    </location>
</feature>
<dbReference type="Proteomes" id="UP001071230">
    <property type="component" value="Unassembled WGS sequence"/>
</dbReference>
<dbReference type="PROSITE" id="PS50850">
    <property type="entry name" value="MFS"/>
    <property type="match status" value="1"/>
</dbReference>
<dbReference type="InterPro" id="IPR020846">
    <property type="entry name" value="MFS_dom"/>
</dbReference>
<sequence>MFRGLLKPYKGLPKEVYIIFIARIVNALGCFVMPLLTLILTEKVGLSKEAAGLYISAAGFLYMPASMLGGKLADSFGRKNLIVICSFLGAALYIVCGMLGPSMVMVSVLMLAGAFMAMADPANVSLLADLTTPENRNGAYSLIYMGWNIGFAVGPVLGGMLFQNHLSLVFIGDAATALLALSLVVFFVKDTLHRTREEIGDEGRRWERREEGSIFSVLFKRPILLYFAFIIFGYNFTYAQWAFLLPMQAVRDFGAAGARYFGLVAAFNGLIVMIFTPVLTRMTVRLKNIRRMVLSGIFYAVGFGLLGVVESLPLIFVCAFIFTIGEIVLSISAIPFLVNHTPASHRGRMNALIPTIMGLGYTLGPLGMGQMLRYVTMATGWLLAAGLTLVCVLLMYGLEKYDDRHSAEDFVLTAEKPADQTAL</sequence>
<dbReference type="AlphaFoldDB" id="A0A8S0WW54"/>
<feature type="transmembrane region" description="Helical" evidence="7">
    <location>
        <begin position="16"/>
        <end position="39"/>
    </location>
</feature>
<evidence type="ECO:0000259" key="8">
    <source>
        <dbReference type="PROSITE" id="PS50850"/>
    </source>
</evidence>
<dbReference type="InterPro" id="IPR036259">
    <property type="entry name" value="MFS_trans_sf"/>
</dbReference>
<evidence type="ECO:0000256" key="5">
    <source>
        <dbReference type="ARBA" id="ARBA00022989"/>
    </source>
</evidence>
<keyword evidence="5 7" id="KW-1133">Transmembrane helix</keyword>
<feature type="transmembrane region" description="Helical" evidence="7">
    <location>
        <begin position="81"/>
        <end position="100"/>
    </location>
</feature>
<evidence type="ECO:0000256" key="7">
    <source>
        <dbReference type="SAM" id="Phobius"/>
    </source>
</evidence>
<dbReference type="RefSeq" id="WP_240983781.1">
    <property type="nucleotide sequence ID" value="NZ_CDGJ01000066.1"/>
</dbReference>
<dbReference type="GO" id="GO:0022857">
    <property type="term" value="F:transmembrane transporter activity"/>
    <property type="evidence" value="ECO:0007669"/>
    <property type="project" value="InterPro"/>
</dbReference>
<evidence type="ECO:0000256" key="1">
    <source>
        <dbReference type="ARBA" id="ARBA00004651"/>
    </source>
</evidence>
<evidence type="ECO:0000256" key="3">
    <source>
        <dbReference type="ARBA" id="ARBA00022475"/>
    </source>
</evidence>
<feature type="transmembrane region" description="Helical" evidence="7">
    <location>
        <begin position="374"/>
        <end position="396"/>
    </location>
</feature>
<dbReference type="InterPro" id="IPR011701">
    <property type="entry name" value="MFS"/>
</dbReference>
<organism evidence="9">
    <name type="scientific">Acididesulfobacillus acetoxydans</name>
    <dbReference type="NCBI Taxonomy" id="1561005"/>
    <lineage>
        <taxon>Bacteria</taxon>
        <taxon>Bacillati</taxon>
        <taxon>Bacillota</taxon>
        <taxon>Clostridia</taxon>
        <taxon>Eubacteriales</taxon>
        <taxon>Peptococcaceae</taxon>
        <taxon>Acididesulfobacillus</taxon>
    </lineage>
</organism>
<evidence type="ECO:0000313" key="10">
    <source>
        <dbReference type="EMBL" id="CEJ07826.1"/>
    </source>
</evidence>
<keyword evidence="9" id="KW-0762">Sugar transport</keyword>
<dbReference type="PANTHER" id="PTHR23517:SF2">
    <property type="entry name" value="MULTIDRUG RESISTANCE PROTEIN MDTH"/>
    <property type="match status" value="1"/>
</dbReference>
<dbReference type="GO" id="GO:0005886">
    <property type="term" value="C:plasma membrane"/>
    <property type="evidence" value="ECO:0007669"/>
    <property type="project" value="UniProtKB-SubCell"/>
</dbReference>
<feature type="transmembrane region" description="Helical" evidence="7">
    <location>
        <begin position="350"/>
        <end position="368"/>
    </location>
</feature>
<dbReference type="KEGG" id="aacx:DEACI_0700"/>
<keyword evidence="6 7" id="KW-0472">Membrane</keyword>
<proteinExistence type="predicted"/>
<evidence type="ECO:0000256" key="6">
    <source>
        <dbReference type="ARBA" id="ARBA00023136"/>
    </source>
</evidence>
<evidence type="ECO:0000313" key="11">
    <source>
        <dbReference type="Proteomes" id="UP001071230"/>
    </source>
</evidence>
<dbReference type="Gene3D" id="1.20.1250.20">
    <property type="entry name" value="MFS general substrate transporter like domains"/>
    <property type="match status" value="1"/>
</dbReference>
<feature type="transmembrane region" description="Helical" evidence="7">
    <location>
        <begin position="292"/>
        <end position="308"/>
    </location>
</feature>
<gene>
    <name evidence="9" type="ORF">DEACI_0700</name>
    <name evidence="10" type="ORF">DEACI_2292</name>
</gene>
<dbReference type="EMBL" id="LR746496">
    <property type="protein sequence ID" value="CAA7600051.1"/>
    <property type="molecule type" value="Genomic_DNA"/>
</dbReference>
<feature type="transmembrane region" description="Helical" evidence="7">
    <location>
        <begin position="142"/>
        <end position="162"/>
    </location>
</feature>
<keyword evidence="3" id="KW-1003">Cell membrane</keyword>
<evidence type="ECO:0000313" key="9">
    <source>
        <dbReference type="EMBL" id="CAA7600051.1"/>
    </source>
</evidence>
<reference evidence="9" key="2">
    <citation type="submission" date="2020-01" db="EMBL/GenBank/DDBJ databases">
        <authorList>
            <person name="Hornung B."/>
        </authorList>
    </citation>
    <scope>NUCLEOTIDE SEQUENCE</scope>
    <source>
        <strain evidence="9">PacBioINE</strain>
    </source>
</reference>
<feature type="transmembrane region" description="Helical" evidence="7">
    <location>
        <begin position="261"/>
        <end position="280"/>
    </location>
</feature>
<dbReference type="PROSITE" id="PS00216">
    <property type="entry name" value="SUGAR_TRANSPORT_1"/>
    <property type="match status" value="1"/>
</dbReference>
<keyword evidence="11" id="KW-1185">Reference proteome</keyword>